<evidence type="ECO:0000313" key="2">
    <source>
        <dbReference type="Proteomes" id="UP000600449"/>
    </source>
</evidence>
<dbReference type="SUPFAM" id="SSF54637">
    <property type="entry name" value="Thioesterase/thiol ester dehydrase-isomerase"/>
    <property type="match status" value="1"/>
</dbReference>
<protein>
    <submittedName>
        <fullName evidence="1">Thioesterase</fullName>
    </submittedName>
</protein>
<keyword evidence="2" id="KW-1185">Reference proteome</keyword>
<organism evidence="1 2">
    <name type="scientific">Salinarimonas ramus</name>
    <dbReference type="NCBI Taxonomy" id="690164"/>
    <lineage>
        <taxon>Bacteria</taxon>
        <taxon>Pseudomonadati</taxon>
        <taxon>Pseudomonadota</taxon>
        <taxon>Alphaproteobacteria</taxon>
        <taxon>Hyphomicrobiales</taxon>
        <taxon>Salinarimonadaceae</taxon>
        <taxon>Salinarimonas</taxon>
    </lineage>
</organism>
<evidence type="ECO:0000313" key="1">
    <source>
        <dbReference type="EMBL" id="GGK46266.1"/>
    </source>
</evidence>
<dbReference type="Pfam" id="PF13279">
    <property type="entry name" value="4HBT_2"/>
    <property type="match status" value="1"/>
</dbReference>
<dbReference type="AlphaFoldDB" id="A0A917QE48"/>
<dbReference type="Proteomes" id="UP000600449">
    <property type="component" value="Unassembled WGS sequence"/>
</dbReference>
<dbReference type="PANTHER" id="PTHR31793">
    <property type="entry name" value="4-HYDROXYBENZOYL-COA THIOESTERASE FAMILY MEMBER"/>
    <property type="match status" value="1"/>
</dbReference>
<dbReference type="EMBL" id="BMMF01000012">
    <property type="protein sequence ID" value="GGK46266.1"/>
    <property type="molecule type" value="Genomic_DNA"/>
</dbReference>
<dbReference type="PANTHER" id="PTHR31793:SF2">
    <property type="entry name" value="BLR1345 PROTEIN"/>
    <property type="match status" value="1"/>
</dbReference>
<dbReference type="Gene3D" id="3.10.129.10">
    <property type="entry name" value="Hotdog Thioesterase"/>
    <property type="match status" value="1"/>
</dbReference>
<reference evidence="1 2" key="1">
    <citation type="journal article" date="2014" name="Int. J. Syst. Evol. Microbiol.">
        <title>Complete genome sequence of Corynebacterium casei LMG S-19264T (=DSM 44701T), isolated from a smear-ripened cheese.</title>
        <authorList>
            <consortium name="US DOE Joint Genome Institute (JGI-PGF)"/>
            <person name="Walter F."/>
            <person name="Albersmeier A."/>
            <person name="Kalinowski J."/>
            <person name="Ruckert C."/>
        </authorList>
    </citation>
    <scope>NUCLEOTIDE SEQUENCE [LARGE SCALE GENOMIC DNA]</scope>
    <source>
        <strain evidence="1 2">CGMCC 1.9161</strain>
    </source>
</reference>
<dbReference type="CDD" id="cd00586">
    <property type="entry name" value="4HBT"/>
    <property type="match status" value="1"/>
</dbReference>
<sequence>MTETAPTPIFFFAPFVSSTMRVEETWIDYNGHMNLAFYHVLFDRTLDEAFGVVGLGPDYVAERNASYFAAEAHVLYRRELRSGDPVRVTLQLLDSDEKRFHVYLEARHAREGWTAATCEMLSLHVCMRTKKVTPFPEEIRDNLDVMRAAHARLPRPAAVGRVIAIPSSEPERATGTRH</sequence>
<proteinExistence type="predicted"/>
<comment type="caution">
    <text evidence="1">The sequence shown here is derived from an EMBL/GenBank/DDBJ whole genome shotgun (WGS) entry which is preliminary data.</text>
</comment>
<name>A0A917QE48_9HYPH</name>
<gene>
    <name evidence="1" type="ORF">GCM10011322_36660</name>
</gene>
<dbReference type="GO" id="GO:0047617">
    <property type="term" value="F:fatty acyl-CoA hydrolase activity"/>
    <property type="evidence" value="ECO:0007669"/>
    <property type="project" value="TreeGrafter"/>
</dbReference>
<accession>A0A917QE48</accession>
<dbReference type="InterPro" id="IPR050563">
    <property type="entry name" value="4-hydroxybenzoyl-CoA_TE"/>
</dbReference>
<dbReference type="InterPro" id="IPR029069">
    <property type="entry name" value="HotDog_dom_sf"/>
</dbReference>
<dbReference type="RefSeq" id="WP_373290609.1">
    <property type="nucleotide sequence ID" value="NZ_BMMF01000012.1"/>
</dbReference>